<reference evidence="1" key="1">
    <citation type="submission" date="2016-02" db="EMBL/GenBank/DDBJ databases">
        <title>Genomic sequences of Ochrobactrum anthropi.</title>
        <authorList>
            <person name="Chudasama K.S."/>
            <person name="Thaker V.S."/>
        </authorList>
    </citation>
    <scope>NUCLEOTIDE SEQUENCE [LARGE SCALE GENOMIC DNA]</scope>
    <source>
        <strain evidence="1">SUBG007</strain>
    </source>
</reference>
<accession>A0A656Z761</accession>
<sequence length="125" mass="13779">MTDMPALERVSAYAQAVLDGTEIAGPHVRNACQRHFDDLATGHERGLWFDDEEADRVFRFFEELELSEASLKASPSSCTHRKHSSSVRCSAGSVRTVPAVFVVRTSKKARVTASLHSLAVSVYLD</sequence>
<organism evidence="1">
    <name type="scientific">Brucella anthropi</name>
    <name type="common">Ochrobactrum anthropi</name>
    <dbReference type="NCBI Taxonomy" id="529"/>
    <lineage>
        <taxon>Bacteria</taxon>
        <taxon>Pseudomonadati</taxon>
        <taxon>Pseudomonadota</taxon>
        <taxon>Alphaproteobacteria</taxon>
        <taxon>Hyphomicrobiales</taxon>
        <taxon>Brucellaceae</taxon>
        <taxon>Brucella/Ochrobactrum group</taxon>
        <taxon>Brucella</taxon>
    </lineage>
</organism>
<evidence type="ECO:0000313" key="1">
    <source>
        <dbReference type="EMBL" id="KYB45106.1"/>
    </source>
</evidence>
<dbReference type="AlphaFoldDB" id="A0A656Z761"/>
<comment type="caution">
    <text evidence="1">The sequence shown here is derived from an EMBL/GenBank/DDBJ whole genome shotgun (WGS) entry which is preliminary data.</text>
</comment>
<dbReference type="EMBL" id="LUAY01006460">
    <property type="protein sequence ID" value="KYB45106.1"/>
    <property type="molecule type" value="Genomic_DNA"/>
</dbReference>
<proteinExistence type="predicted"/>
<protein>
    <submittedName>
        <fullName evidence="1">Uncharacterized protein</fullName>
    </submittedName>
</protein>
<gene>
    <name evidence="1" type="ORF">AB664_13790</name>
</gene>
<name>A0A656Z761_BRUAN</name>